<proteinExistence type="predicted"/>
<reference evidence="2" key="1">
    <citation type="submission" date="2021-03" db="EMBL/GenBank/DDBJ databases">
        <title>Revisited historic fungal species revealed as producer of novel bioactive compounds through whole genome sequencing and comparative genomics.</title>
        <authorList>
            <person name="Vignolle G.A."/>
            <person name="Hochenegger N."/>
            <person name="Mach R.L."/>
            <person name="Mach-Aigner A.R."/>
            <person name="Javad Rahimi M."/>
            <person name="Salim K.A."/>
            <person name="Chan C.M."/>
            <person name="Lim L.B.L."/>
            <person name="Cai F."/>
            <person name="Druzhinina I.S."/>
            <person name="U'Ren J.M."/>
            <person name="Derntl C."/>
        </authorList>
    </citation>
    <scope>NUCLEOTIDE SEQUENCE</scope>
    <source>
        <strain evidence="2">TUCIM 5799</strain>
    </source>
</reference>
<dbReference type="PANTHER" id="PTHR38123:SF6">
    <property type="entry name" value="CELL WALL SERINE-THREONINE-RICH GALACTOMANNOPROTEIN MP1 (AFU_ORTHOLOGUE AFUA_4G03240)"/>
    <property type="match status" value="1"/>
</dbReference>
<dbReference type="PANTHER" id="PTHR38123">
    <property type="entry name" value="CELL WALL SERINE-THREONINE-RICH GALACTOMANNOPROTEIN MP1 (AFU_ORTHOLOGUE AFUA_4G03240)"/>
    <property type="match status" value="1"/>
</dbReference>
<dbReference type="AlphaFoldDB" id="A0A9Q0ARE6"/>
<feature type="signal peptide" evidence="1">
    <location>
        <begin position="1"/>
        <end position="18"/>
    </location>
</feature>
<evidence type="ECO:0008006" key="4">
    <source>
        <dbReference type="Google" id="ProtNLM"/>
    </source>
</evidence>
<dbReference type="Pfam" id="PF12296">
    <property type="entry name" value="HsbA"/>
    <property type="match status" value="1"/>
</dbReference>
<evidence type="ECO:0000313" key="2">
    <source>
        <dbReference type="EMBL" id="KAI1871664.1"/>
    </source>
</evidence>
<dbReference type="EMBL" id="JAFIMR010000012">
    <property type="protein sequence ID" value="KAI1871664.1"/>
    <property type="molecule type" value="Genomic_DNA"/>
</dbReference>
<gene>
    <name evidence="2" type="ORF">JX265_005650</name>
</gene>
<organism evidence="2 3">
    <name type="scientific">Neoarthrinium moseri</name>
    <dbReference type="NCBI Taxonomy" id="1658444"/>
    <lineage>
        <taxon>Eukaryota</taxon>
        <taxon>Fungi</taxon>
        <taxon>Dikarya</taxon>
        <taxon>Ascomycota</taxon>
        <taxon>Pezizomycotina</taxon>
        <taxon>Sordariomycetes</taxon>
        <taxon>Xylariomycetidae</taxon>
        <taxon>Amphisphaeriales</taxon>
        <taxon>Apiosporaceae</taxon>
        <taxon>Neoarthrinium</taxon>
    </lineage>
</organism>
<keyword evidence="3" id="KW-1185">Reference proteome</keyword>
<dbReference type="GO" id="GO:0005576">
    <property type="term" value="C:extracellular region"/>
    <property type="evidence" value="ECO:0007669"/>
    <property type="project" value="TreeGrafter"/>
</dbReference>
<feature type="chain" id="PRO_5040195980" description="Cell wall protein" evidence="1">
    <location>
        <begin position="19"/>
        <end position="304"/>
    </location>
</feature>
<keyword evidence="1" id="KW-0732">Signal</keyword>
<protein>
    <recommendedName>
        <fullName evidence="4">Cell wall protein</fullName>
    </recommendedName>
</protein>
<dbReference type="Proteomes" id="UP000829685">
    <property type="component" value="Unassembled WGS sequence"/>
</dbReference>
<comment type="caution">
    <text evidence="2">The sequence shown here is derived from an EMBL/GenBank/DDBJ whole genome shotgun (WGS) entry which is preliminary data.</text>
</comment>
<evidence type="ECO:0000313" key="3">
    <source>
        <dbReference type="Proteomes" id="UP000829685"/>
    </source>
</evidence>
<sequence length="304" mass="29537">MKASSILGGLALAGTSVADSTLASPPSKVQRDITAVSSAVAQVSAAMVTLDTSVKAFDTDATQVKSDSAALIETIKSAATTLDGSSDLSLTDAVSLQSSVSSLGTVGKSLISDLEAKKSQFEKAGLCSDVQSSFTDISTTSNSLIETIIGKLPEEAQSIAKGLVGDVQDTLQKGADAFSSSNCKSSGGSSALITASATATGAKATSEVAATGGGGAGAVTVTVTAPCQCAGSSTTRTTAASIPSSFPVSSFPVTSVRANSTIPGTGTLVRPSSTTASAIVTAGASANGIGPVGLVAGLFAALVL</sequence>
<dbReference type="Gene3D" id="1.20.1280.140">
    <property type="match status" value="1"/>
</dbReference>
<evidence type="ECO:0000256" key="1">
    <source>
        <dbReference type="SAM" id="SignalP"/>
    </source>
</evidence>
<dbReference type="InterPro" id="IPR021054">
    <property type="entry name" value="Cell_wall_mannoprotein_1"/>
</dbReference>
<accession>A0A9Q0ARE6</accession>
<name>A0A9Q0ARE6_9PEZI</name>